<dbReference type="Proteomes" id="UP001165498">
    <property type="component" value="Unassembled WGS sequence"/>
</dbReference>
<keyword evidence="5" id="KW-1185">Reference proteome</keyword>
<dbReference type="InterPro" id="IPR045351">
    <property type="entry name" value="DUF6531"/>
</dbReference>
<organism evidence="4 5">
    <name type="scientific">Tahibacter harae</name>
    <dbReference type="NCBI Taxonomy" id="2963937"/>
    <lineage>
        <taxon>Bacteria</taxon>
        <taxon>Pseudomonadati</taxon>
        <taxon>Pseudomonadota</taxon>
        <taxon>Gammaproteobacteria</taxon>
        <taxon>Lysobacterales</taxon>
        <taxon>Rhodanobacteraceae</taxon>
        <taxon>Tahibacter</taxon>
    </lineage>
</organism>
<evidence type="ECO:0000259" key="2">
    <source>
        <dbReference type="Pfam" id="PF20148"/>
    </source>
</evidence>
<dbReference type="InterPro" id="IPR022385">
    <property type="entry name" value="Rhs_assc_core"/>
</dbReference>
<feature type="domain" description="Teneurin-like YD-shell" evidence="3">
    <location>
        <begin position="1242"/>
        <end position="1512"/>
    </location>
</feature>
<dbReference type="InterPro" id="IPR050708">
    <property type="entry name" value="T6SS_VgrG/RHS"/>
</dbReference>
<keyword evidence="1" id="KW-0677">Repeat</keyword>
<feature type="domain" description="DUF6531" evidence="2">
    <location>
        <begin position="218"/>
        <end position="305"/>
    </location>
</feature>
<dbReference type="Gene3D" id="2.180.10.10">
    <property type="entry name" value="RHS repeat-associated core"/>
    <property type="match status" value="3"/>
</dbReference>
<evidence type="ECO:0000256" key="1">
    <source>
        <dbReference type="ARBA" id="ARBA00022737"/>
    </source>
</evidence>
<name>A0ABT1QLF3_9GAMM</name>
<dbReference type="Pfam" id="PF20148">
    <property type="entry name" value="DUF6531"/>
    <property type="match status" value="1"/>
</dbReference>
<dbReference type="NCBIfam" id="TIGR03696">
    <property type="entry name" value="Rhs_assc_core"/>
    <property type="match status" value="1"/>
</dbReference>
<dbReference type="InterPro" id="IPR006530">
    <property type="entry name" value="YD"/>
</dbReference>
<dbReference type="NCBIfam" id="TIGR01643">
    <property type="entry name" value="YD_repeat_2x"/>
    <property type="match status" value="2"/>
</dbReference>
<dbReference type="InterPro" id="IPR056823">
    <property type="entry name" value="TEN-like_YD-shell"/>
</dbReference>
<dbReference type="Pfam" id="PF25023">
    <property type="entry name" value="TEN_YD-shell"/>
    <property type="match status" value="1"/>
</dbReference>
<evidence type="ECO:0000313" key="4">
    <source>
        <dbReference type="EMBL" id="MCQ4163349.1"/>
    </source>
</evidence>
<dbReference type="RefSeq" id="WP_255910439.1">
    <property type="nucleotide sequence ID" value="NZ_JANFQO010000001.1"/>
</dbReference>
<evidence type="ECO:0000259" key="3">
    <source>
        <dbReference type="Pfam" id="PF25023"/>
    </source>
</evidence>
<dbReference type="EMBL" id="JANFQO010000001">
    <property type="protein sequence ID" value="MCQ4163349.1"/>
    <property type="molecule type" value="Genomic_DNA"/>
</dbReference>
<comment type="caution">
    <text evidence="4">The sequence shown here is derived from an EMBL/GenBank/DDBJ whole genome shotgun (WGS) entry which is preliminary data.</text>
</comment>
<evidence type="ECO:0000313" key="5">
    <source>
        <dbReference type="Proteomes" id="UP001165498"/>
    </source>
</evidence>
<accession>A0ABT1QLF3</accession>
<sequence length="1670" mass="181330">MRFPPDPRHPPSPHINAASPATAITIAEAQRPASSCSVAAALASLAFLFMAASATAQINSQCKAQGGDAECVDPLQGEPACIAAGYVYTSDPPCQIDYTTVTGTCKTEGEAQQAFLNNWKAAVNPTCRQPRMEVCSPPQQSLTFKLGVAQYWSTGFDGYMSSNPPDGSCPENLVASCASGRGIASSCRRWVECPPGYAEVHPVNGPCKKIEGKICPAGNPIDCGDGQKLQMEVDIAANSSSSLKFARYYSSTGFYTAPGSNQPPNPFGRTWRHSYQRSIVVETSGPPHNISLAHAVRPDGKYTHFKLVNGQWKGREDTWEILEEVTSQNQRTGWRYTNEKDEIEHYDAAGHLLSIVTRAGLATTIDYNGNWQPVRVTDAFGRSLVISYTAAAYVNGQLEPRHVDVADPAGEIHTYEFNDRERLVRVIRPDSKVRQYLYNEAALTQYPTNGWDLLTGIIDENGSRYASYRYDAFGRAVEEWHGSNQADKLSLEYYGHFNDATSFTTLTDALGAITRRRYVAVDGRLRDAGTTRCSATSCTATNLEKTTRTYDSNGNLSQSTDFRGTITDYDHNTRGQELVRREGYIPAAMGCPPPSTYSSSAYGSSCVGGTCWSTSPFAGSTSAAPLGWNGWQYSCLAAVSPSSYVRATETDWHGIVRAPVERRLRNASGALEAKTQWAYNSRGQVTARCEIAPEDAAAMGYTCSDSIAPSIDAKVRRWTYTYCEAVDVAASNSTCPIVGLEKTMNGPRLTSDPGMNGLDDIATKAYYPTTDESGCGSPEGPCHSKGDLHTVTNALGHVRENVTYDKAGRLLRSRDPNGTLIDLAYNWRGWATSRRVRALASGANNIDDGTMTITYDDVGLITRLAHADGAYLSYAYDDAYRLTEIMDNLGNRTRYTLDASGKRTKEETFNSTYDAAIPGQGLKRRIARHYNVLGRPVKTLNSASIPLQDSSTYDTTAYQDGFDPNGNAVRFDDGAGSRFQRDYDALNRLVRTIHDVAGTNPQTANATVEIGYDGADRIRSVKDPDNLVTTFLVDGLGNRSGVNSPDTGHTSYEYDLAGNRISETDSRGILVQKTYDPLNRLRSISYPDSSSNVSQVYEESNSATGCPISFPISRLTRLTDASGSTIFCYDRRGNVIRKVQNTDGAVFTIEYAYDNDNRINRIVYPSGSIVHYTRDTTGRVVGINWQASAQSPSVAIVTSATYYPFGPLNVLTFGNGRTLAKVYDTDYAIDSIASSASDGLVLDLQTDVVGNIVSASGTTGATTPDRHYAYDRLFRLTQVTNANGTLLEGYDYTRGGDRTRKRIGSATQNYSYVAGKHRISAIDNVNQVHDNVGNIVDRSDGTTLTYGDNNRLIKASAGNSQVDYSYTGRGERVHKSGSFASSTDVDVYVFNEQAKVLTNYRDRTGNGGAQNFIDYIYLDDLPVAQIRDGAPSFIETDHLGTPRVTASASTNSKEWEWSFLGSSFGEHAPALSPNGKPLDLRYPGQWQDEDLRLAYNVFRDFDAATGRYVESDPIGIAGGWNTYQYAGASPLRLSDPHGLNPIITGALACGGGCVAGIVGSHAICVGLGMWNGGSWRECDKRCRPDPCKAAKVCVTGCVATVVVAGTAGSAGVAFVGLGGFVAEELLITYIEELFPFDPCKALGWPSGWSDDQPPATPWDLLPGNQGKILM</sequence>
<dbReference type="PANTHER" id="PTHR32305">
    <property type="match status" value="1"/>
</dbReference>
<proteinExistence type="predicted"/>
<protein>
    <submittedName>
        <fullName evidence="4">DUF6531 domain-containing protein</fullName>
    </submittedName>
</protein>
<dbReference type="PANTHER" id="PTHR32305:SF15">
    <property type="entry name" value="PROTEIN RHSA-RELATED"/>
    <property type="match status" value="1"/>
</dbReference>
<gene>
    <name evidence="4" type="ORF">NM961_01370</name>
</gene>
<reference evidence="4" key="1">
    <citation type="submission" date="2022-07" db="EMBL/GenBank/DDBJ databases">
        <title>Tahibacter sp., a new gammaproteobacterium isolated from the silt sample collected at pig farm.</title>
        <authorList>
            <person name="Chen H."/>
        </authorList>
    </citation>
    <scope>NUCLEOTIDE SEQUENCE</scope>
    <source>
        <strain evidence="4">P2K</strain>
    </source>
</reference>